<organism evidence="2 3">
    <name type="scientific">Streptomyces albiaxialis</name>
    <dbReference type="NCBI Taxonomy" id="329523"/>
    <lineage>
        <taxon>Bacteria</taxon>
        <taxon>Bacillati</taxon>
        <taxon>Actinomycetota</taxon>
        <taxon>Actinomycetes</taxon>
        <taxon>Kitasatosporales</taxon>
        <taxon>Streptomycetaceae</taxon>
        <taxon>Streptomyces</taxon>
    </lineage>
</organism>
<evidence type="ECO:0000313" key="2">
    <source>
        <dbReference type="EMBL" id="GAA2071794.1"/>
    </source>
</evidence>
<gene>
    <name evidence="2" type="ORF">GCM10009801_23820</name>
</gene>
<dbReference type="EMBL" id="BAAAPE010000007">
    <property type="protein sequence ID" value="GAA2071794.1"/>
    <property type="molecule type" value="Genomic_DNA"/>
</dbReference>
<comment type="caution">
    <text evidence="2">The sequence shown here is derived from an EMBL/GenBank/DDBJ whole genome shotgun (WGS) entry which is preliminary data.</text>
</comment>
<sequence>MGAEGAHAPKGLYVEARVRTDLDELWRRTQDPEQHQRWDLRFTRIAYLDGDGGDGGPRRFTYGVRVLPGLTVSGTGVSAGERHRPDGTRTSALRFASPHPLSFIEEGSGYWRYVPCGDGTVRFLTGYGYVPRWGRAGALADRYALRPLMGWATAWSFDRLRLWCERGVTPERALVRALSEAVARLLAVAGAAYGAYGAHGAPSVPSVPSVAAAALVALAAVLLPPLPGTPAARRCLRRAPTGARTRAARTPRAPGTAAHESRTEPTAPTVPTTPPALLDRLERP</sequence>
<reference evidence="2 3" key="1">
    <citation type="journal article" date="2019" name="Int. J. Syst. Evol. Microbiol.">
        <title>The Global Catalogue of Microorganisms (GCM) 10K type strain sequencing project: providing services to taxonomists for standard genome sequencing and annotation.</title>
        <authorList>
            <consortium name="The Broad Institute Genomics Platform"/>
            <consortium name="The Broad Institute Genome Sequencing Center for Infectious Disease"/>
            <person name="Wu L."/>
            <person name="Ma J."/>
        </authorList>
    </citation>
    <scope>NUCLEOTIDE SEQUENCE [LARGE SCALE GENOMIC DNA]</scope>
    <source>
        <strain evidence="2 3">JCM 15478</strain>
    </source>
</reference>
<feature type="compositionally biased region" description="Low complexity" evidence="1">
    <location>
        <begin position="238"/>
        <end position="270"/>
    </location>
</feature>
<dbReference type="RefSeq" id="WP_344526976.1">
    <property type="nucleotide sequence ID" value="NZ_BAAAPE010000007.1"/>
</dbReference>
<accession>A0ABN2VTA7</accession>
<proteinExistence type="predicted"/>
<keyword evidence="3" id="KW-1185">Reference proteome</keyword>
<protein>
    <recommendedName>
        <fullName evidence="4">Membrane protein YndG</fullName>
    </recommendedName>
</protein>
<name>A0ABN2VTA7_9ACTN</name>
<evidence type="ECO:0008006" key="4">
    <source>
        <dbReference type="Google" id="ProtNLM"/>
    </source>
</evidence>
<evidence type="ECO:0000256" key="1">
    <source>
        <dbReference type="SAM" id="MobiDB-lite"/>
    </source>
</evidence>
<dbReference type="SUPFAM" id="SSF55961">
    <property type="entry name" value="Bet v1-like"/>
    <property type="match status" value="1"/>
</dbReference>
<feature type="region of interest" description="Disordered" evidence="1">
    <location>
        <begin position="233"/>
        <end position="284"/>
    </location>
</feature>
<dbReference type="Proteomes" id="UP001500016">
    <property type="component" value="Unassembled WGS sequence"/>
</dbReference>
<evidence type="ECO:0000313" key="3">
    <source>
        <dbReference type="Proteomes" id="UP001500016"/>
    </source>
</evidence>